<organism>
    <name type="scientific">Ixodes scapularis</name>
    <name type="common">Black-legged tick</name>
    <name type="synonym">Deer tick</name>
    <dbReference type="NCBI Taxonomy" id="6945"/>
    <lineage>
        <taxon>Eukaryota</taxon>
        <taxon>Metazoa</taxon>
        <taxon>Ecdysozoa</taxon>
        <taxon>Arthropoda</taxon>
        <taxon>Chelicerata</taxon>
        <taxon>Arachnida</taxon>
        <taxon>Acari</taxon>
        <taxon>Parasitiformes</taxon>
        <taxon>Ixodida</taxon>
        <taxon>Ixodoidea</taxon>
        <taxon>Ixodidae</taxon>
        <taxon>Ixodinae</taxon>
        <taxon>Ixodes</taxon>
    </lineage>
</organism>
<feature type="non-terminal residue" evidence="1">
    <location>
        <position position="58"/>
    </location>
</feature>
<accession>B7PAA4</accession>
<protein>
    <submittedName>
        <fullName evidence="1 2">Uncharacterized protein</fullName>
    </submittedName>
</protein>
<keyword evidence="3" id="KW-1185">Reference proteome</keyword>
<dbReference type="EMBL" id="DS670557">
    <property type="protein sequence ID" value="EEC03526.1"/>
    <property type="molecule type" value="Genomic_DNA"/>
</dbReference>
<dbReference type="EMBL" id="ABJB010544233">
    <property type="status" value="NOT_ANNOTATED_CDS"/>
    <property type="molecule type" value="Genomic_DNA"/>
</dbReference>
<reference evidence="2" key="2">
    <citation type="submission" date="2020-05" db="UniProtKB">
        <authorList>
            <consortium name="EnsemblMetazoa"/>
        </authorList>
    </citation>
    <scope>IDENTIFICATION</scope>
    <source>
        <strain evidence="2">wikel</strain>
    </source>
</reference>
<evidence type="ECO:0000313" key="2">
    <source>
        <dbReference type="EnsemblMetazoa" id="ISCW017146-PA"/>
    </source>
</evidence>
<dbReference type="VEuPathDB" id="VectorBase:ISCW017146"/>
<dbReference type="EMBL" id="ABJB010100565">
    <property type="status" value="NOT_ANNOTATED_CDS"/>
    <property type="molecule type" value="Genomic_DNA"/>
</dbReference>
<dbReference type="AlphaFoldDB" id="B7PAA4"/>
<dbReference type="EnsemblMetazoa" id="ISCW017146-RA">
    <property type="protein sequence ID" value="ISCW017146-PA"/>
    <property type="gene ID" value="ISCW017146"/>
</dbReference>
<dbReference type="VEuPathDB" id="VectorBase:ISCI017146"/>
<reference evidence="1 3" key="1">
    <citation type="submission" date="2008-03" db="EMBL/GenBank/DDBJ databases">
        <title>Annotation of Ixodes scapularis.</title>
        <authorList>
            <consortium name="Ixodes scapularis Genome Project Consortium"/>
            <person name="Caler E."/>
            <person name="Hannick L.I."/>
            <person name="Bidwell S."/>
            <person name="Joardar V."/>
            <person name="Thiagarajan M."/>
            <person name="Amedeo P."/>
            <person name="Galinsky K.J."/>
            <person name="Schobel S."/>
            <person name="Inman J."/>
            <person name="Hostetler J."/>
            <person name="Miller J."/>
            <person name="Hammond M."/>
            <person name="Megy K."/>
            <person name="Lawson D."/>
            <person name="Kodira C."/>
            <person name="Sutton G."/>
            <person name="Meyer J."/>
            <person name="Hill C.A."/>
            <person name="Birren B."/>
            <person name="Nene V."/>
            <person name="Collins F."/>
            <person name="Alarcon-Chaidez F."/>
            <person name="Wikel S."/>
            <person name="Strausberg R."/>
        </authorList>
    </citation>
    <scope>NUCLEOTIDE SEQUENCE [LARGE SCALE GENOMIC DNA]</scope>
    <source>
        <strain evidence="3">Wikel</strain>
        <strain evidence="1">Wikel colony</strain>
    </source>
</reference>
<gene>
    <name evidence="1" type="ORF">IscW_ISCW017146</name>
</gene>
<name>B7PAA4_IXOSC</name>
<sequence length="58" mass="6816">CWLPHPCPVIVALRPPFFPRLRQQIANRRPSGFPPVEEWKSRVVNNRHVPITGFIMRT</sequence>
<dbReference type="EMBL" id="ABJB010842317">
    <property type="status" value="NOT_ANNOTATED_CDS"/>
    <property type="molecule type" value="Genomic_DNA"/>
</dbReference>
<dbReference type="EMBL" id="ABJB010733799">
    <property type="status" value="NOT_ANNOTATED_CDS"/>
    <property type="molecule type" value="Genomic_DNA"/>
</dbReference>
<proteinExistence type="predicted"/>
<evidence type="ECO:0000313" key="1">
    <source>
        <dbReference type="EMBL" id="EEC03526.1"/>
    </source>
</evidence>
<evidence type="ECO:0000313" key="3">
    <source>
        <dbReference type="Proteomes" id="UP000001555"/>
    </source>
</evidence>
<dbReference type="Proteomes" id="UP000001555">
    <property type="component" value="Unassembled WGS sequence"/>
</dbReference>
<dbReference type="HOGENOM" id="CLU_2984938_0_0_1"/>
<dbReference type="PaxDb" id="6945-B7PAA4"/>
<feature type="non-terminal residue" evidence="1">
    <location>
        <position position="1"/>
    </location>
</feature>
<dbReference type="InParanoid" id="B7PAA4"/>